<keyword evidence="11" id="KW-1185">Reference proteome</keyword>
<feature type="transmembrane region" description="Helical" evidence="8">
    <location>
        <begin position="897"/>
        <end position="921"/>
    </location>
</feature>
<evidence type="ECO:0000256" key="2">
    <source>
        <dbReference type="ARBA" id="ARBA00009726"/>
    </source>
</evidence>
<dbReference type="SMART" id="SM00382">
    <property type="entry name" value="AAA"/>
    <property type="match status" value="2"/>
</dbReference>
<dbReference type="PANTHER" id="PTHR24223:SF456">
    <property type="entry name" value="MULTIDRUG RESISTANCE-ASSOCIATED PROTEIN LETHAL(2)03659"/>
    <property type="match status" value="1"/>
</dbReference>
<feature type="domain" description="ABC transporter" evidence="9">
    <location>
        <begin position="1233"/>
        <end position="1512"/>
    </location>
</feature>
<proteinExistence type="inferred from homology"/>
<dbReference type="InterPro" id="IPR003593">
    <property type="entry name" value="AAA+_ATPase"/>
</dbReference>
<dbReference type="SUPFAM" id="SSF52540">
    <property type="entry name" value="P-loop containing nucleoside triphosphate hydrolases"/>
    <property type="match status" value="2"/>
</dbReference>
<organism evidence="10 11">
    <name type="scientific">Theileria orientalis strain Shintoku</name>
    <dbReference type="NCBI Taxonomy" id="869250"/>
    <lineage>
        <taxon>Eukaryota</taxon>
        <taxon>Sar</taxon>
        <taxon>Alveolata</taxon>
        <taxon>Apicomplexa</taxon>
        <taxon>Aconoidasida</taxon>
        <taxon>Piroplasmida</taxon>
        <taxon>Theileriidae</taxon>
        <taxon>Theileria</taxon>
    </lineage>
</organism>
<evidence type="ECO:0000313" key="11">
    <source>
        <dbReference type="Proteomes" id="UP000003786"/>
    </source>
</evidence>
<evidence type="ECO:0000256" key="3">
    <source>
        <dbReference type="ARBA" id="ARBA00022692"/>
    </source>
</evidence>
<feature type="transmembrane region" description="Helical" evidence="8">
    <location>
        <begin position="136"/>
        <end position="156"/>
    </location>
</feature>
<evidence type="ECO:0000256" key="1">
    <source>
        <dbReference type="ARBA" id="ARBA00004141"/>
    </source>
</evidence>
<keyword evidence="5" id="KW-0067">ATP-binding</keyword>
<dbReference type="InterPro" id="IPR003439">
    <property type="entry name" value="ABC_transporter-like_ATP-bd"/>
</dbReference>
<feature type="transmembrane region" description="Helical" evidence="8">
    <location>
        <begin position="1116"/>
        <end position="1133"/>
    </location>
</feature>
<dbReference type="OMA" id="KNPRQGA"/>
<dbReference type="GeneID" id="20714849"/>
<evidence type="ECO:0000256" key="5">
    <source>
        <dbReference type="ARBA" id="ARBA00022840"/>
    </source>
</evidence>
<comment type="similarity">
    <text evidence="2">Belongs to the ABC transporter superfamily. ABCC family. Conjugate transporter (TC 3.A.1.208) subfamily.</text>
</comment>
<dbReference type="Proteomes" id="UP000003786">
    <property type="component" value="Chromosome 2"/>
</dbReference>
<keyword evidence="4" id="KW-0547">Nucleotide-binding</keyword>
<dbReference type="STRING" id="869250.J4C3H8"/>
<dbReference type="EMBL" id="AP011947">
    <property type="protein sequence ID" value="BAM40466.1"/>
    <property type="molecule type" value="Genomic_DNA"/>
</dbReference>
<feature type="transmembrane region" description="Helical" evidence="8">
    <location>
        <begin position="292"/>
        <end position="310"/>
    </location>
</feature>
<dbReference type="InterPro" id="IPR027417">
    <property type="entry name" value="P-loop_NTPase"/>
</dbReference>
<sequence length="1516" mass="174580">MNKRSSERTLILEEEPESLFWDSQVYRKLDFKNLKKKSFRYYDDTSFLKYIFFHWVNKWAFVLSKKYVEPYKYHPLPYSDQIFKWYPTFSKHVSDGIVRLDCYHYAKSQSKDTKAKKPYKSILLRALVLTVWKRTLFLILGLIVVNVLSMSTAVLVKKILMVLNDKSFNFIKTTMLLLSIVVFQIIDGLLIENVNFHIWRLVSISHYLFAINPFHQGMCNRRKFANNIEGINSLNVCNEVLHSCSPDSQCSKNPLFCQALRYQNKEINSQMFSFTTVDSYNISFVFFPIKQIMEFLSNFCYGIYLLSLQVKVNIWLLYFVGIFFIFLMIVIEIISVFVFRILLHLRDYRLSKSEYIINSLSLITTMLHDDIAINIITQSRNNELYMVYFDMFLTIFNYGLFIICVNGSFYIIKQYFVESVNSASVITDIDTAGFMAIFYIFQRIINSMVLIPMSIHSFRVSYVSFKRLEKFIKDCSPNFYITGNPYTGSTKTATVIADTTNQIPNDVVVYFKDASFTWVNTRDDLLNKNYDIFLKDVNFVLKRGEMAVVTGSKGAGKSNFIKTMLGEMTLVGGSMAVVPLHTSMPIFYASQDIFLQQGTIRSNIVFGYKFDEQLYNTVLKAVELELDISTWDKGDLRVVSDNAHSLSGGQRVRVELARAIYAYLVFHKVNKEYNNSKCSFLMCLDASFQCLDPYVIKIMFNNLFNVKTGLLVKDDLSVVLTASKQSLEICSKTLDQNHIPNPPIYKIKNQTLQFHSNLHDFVNNNKVDTEDYMYLSARSSGPYNMSYLSNDMLRLCSSDATSRLGRMEMTRSKYSKSFKSYAKDELAGSKYNPYFVYIKPAIPLFVLYMILTVVMTIMDNVKLVLSTNLSDYITKNINQYKKGQFVDLSEIKTRSNLSFKITIIFVSVIIVLSIFSSKLLALSCFTSSLKIHEYSINSLFKNSSSVIKVKKEISRVITFLSCDVFIFDSSTAAFLSGLLYLLVQLLANIITLLLLIPISIPFVLLIIIISLKNILLKITKSSKNSHYGYLEALVHLNCSSENAIIGSSIFRTFIKQPELVDTFIENRDYAARCKFYSRFAIVWSTITFNWVFSLTTLLTLIALIALDKYTKYKLKVGYFGLALSFSMSIIKLYSKFSILYTALEMFTCSVVRFRYFIPPDRKLKFNKCVNIHQEYLINPNKKAKLDKNKLLKRRLIEFKTENKKYYWLRRLFYHPTITIFDVYNYITTNHTGVELNDICVYTTPDLDPESMILTHLTVSAHRSEIIGIIGRTGAGKTTLLSVLQNIIENRTGQVMLDGKDLNDIPKVVLRQIIGVLPQLPFVFKGWTVRRFLDPRRLFSDADINDALNKCGLLNFVNGLPGGMKLDTVLVQEDVSSIYEQCDNKANEEKINTESNKLGFISDMIISNSQIRTLNLARLVLYKDFYRMIVVDEPPQEDLAEEKRAKSDDQGIEIYNLLRKYFGHCTTFVTAHDVKVLKTCTSVWVIHEGSLVKTCKASDIAANESIASIIEECVKYS</sequence>
<feature type="transmembrane region" description="Helical" evidence="8">
    <location>
        <begin position="836"/>
        <end position="858"/>
    </location>
</feature>
<dbReference type="GO" id="GO:0005524">
    <property type="term" value="F:ATP binding"/>
    <property type="evidence" value="ECO:0007669"/>
    <property type="project" value="UniProtKB-KW"/>
</dbReference>
<evidence type="ECO:0000256" key="4">
    <source>
        <dbReference type="ARBA" id="ARBA00022741"/>
    </source>
</evidence>
<feature type="transmembrane region" description="Helical" evidence="8">
    <location>
        <begin position="1080"/>
        <end position="1104"/>
    </location>
</feature>
<feature type="transmembrane region" description="Helical" evidence="8">
    <location>
        <begin position="316"/>
        <end position="343"/>
    </location>
</feature>
<accession>J4C3H8</accession>
<evidence type="ECO:0000313" key="10">
    <source>
        <dbReference type="EMBL" id="BAM40466.1"/>
    </source>
</evidence>
<dbReference type="GO" id="GO:0016020">
    <property type="term" value="C:membrane"/>
    <property type="evidence" value="ECO:0007669"/>
    <property type="project" value="UniProtKB-SubCell"/>
</dbReference>
<dbReference type="eggNOG" id="KOG0054">
    <property type="taxonomic scope" value="Eukaryota"/>
</dbReference>
<dbReference type="InterPro" id="IPR017871">
    <property type="entry name" value="ABC_transporter-like_CS"/>
</dbReference>
<dbReference type="RefSeq" id="XP_009690767.1">
    <property type="nucleotide sequence ID" value="XM_009692472.1"/>
</dbReference>
<gene>
    <name evidence="10" type="ORF">TOT_020000722</name>
</gene>
<keyword evidence="6 8" id="KW-1133">Transmembrane helix</keyword>
<dbReference type="GO" id="GO:0016887">
    <property type="term" value="F:ATP hydrolysis activity"/>
    <property type="evidence" value="ECO:0007669"/>
    <property type="project" value="InterPro"/>
</dbReference>
<dbReference type="PROSITE" id="PS00211">
    <property type="entry name" value="ABC_TRANSPORTER_1"/>
    <property type="match status" value="1"/>
</dbReference>
<comment type="subcellular location">
    <subcellularLocation>
        <location evidence="1">Membrane</location>
        <topology evidence="1">Multi-pass membrane protein</topology>
    </subcellularLocation>
</comment>
<dbReference type="Gene3D" id="3.40.50.300">
    <property type="entry name" value="P-loop containing nucleotide triphosphate hydrolases"/>
    <property type="match status" value="2"/>
</dbReference>
<dbReference type="GO" id="GO:0042626">
    <property type="term" value="F:ATPase-coupled transmembrane transporter activity"/>
    <property type="evidence" value="ECO:0007669"/>
    <property type="project" value="TreeGrafter"/>
</dbReference>
<dbReference type="InterPro" id="IPR036640">
    <property type="entry name" value="ABC1_TM_sf"/>
</dbReference>
<dbReference type="PROSITE" id="PS50893">
    <property type="entry name" value="ABC_TRANSPORTER_2"/>
    <property type="match status" value="2"/>
</dbReference>
<feature type="transmembrane region" description="Helical" evidence="8">
    <location>
        <begin position="168"/>
        <end position="191"/>
    </location>
</feature>
<reference evidence="10 11" key="1">
    <citation type="journal article" date="2012" name="MBio">
        <title>Comparative genome analysis of three eukaryotic parasites with differing abilities to transform leukocytes reveals key mediators of Theileria-induced leukocyte transformation.</title>
        <authorList>
            <person name="Hayashida K."/>
            <person name="Hara Y."/>
            <person name="Abe T."/>
            <person name="Yamasaki C."/>
            <person name="Toyoda A."/>
            <person name="Kosuge T."/>
            <person name="Suzuki Y."/>
            <person name="Sato Y."/>
            <person name="Kawashima S."/>
            <person name="Katayama T."/>
            <person name="Wakaguri H."/>
            <person name="Inoue N."/>
            <person name="Homma K."/>
            <person name="Tada-Umezaki M."/>
            <person name="Yagi Y."/>
            <person name="Fujii Y."/>
            <person name="Habara T."/>
            <person name="Kanehisa M."/>
            <person name="Watanabe H."/>
            <person name="Ito K."/>
            <person name="Gojobori T."/>
            <person name="Sugawara H."/>
            <person name="Imanishi T."/>
            <person name="Weir W."/>
            <person name="Gardner M."/>
            <person name="Pain A."/>
            <person name="Shiels B."/>
            <person name="Hattori M."/>
            <person name="Nene V."/>
            <person name="Sugimoto C."/>
        </authorList>
    </citation>
    <scope>NUCLEOTIDE SEQUENCE [LARGE SCALE GENOMIC DNA]</scope>
    <source>
        <strain evidence="10 11">Shintoku</strain>
    </source>
</reference>
<feature type="transmembrane region" description="Helical" evidence="8">
    <location>
        <begin position="989"/>
        <end position="1011"/>
    </location>
</feature>
<dbReference type="InterPro" id="IPR050173">
    <property type="entry name" value="ABC_transporter_C-like"/>
</dbReference>
<evidence type="ECO:0000259" key="9">
    <source>
        <dbReference type="PROSITE" id="PS50893"/>
    </source>
</evidence>
<protein>
    <recommendedName>
        <fullName evidence="9">ABC transporter domain-containing protein</fullName>
    </recommendedName>
</protein>
<dbReference type="Gene3D" id="1.20.1560.10">
    <property type="entry name" value="ABC transporter type 1, transmembrane domain"/>
    <property type="match status" value="1"/>
</dbReference>
<name>J4C3H8_THEOR</name>
<dbReference type="KEGG" id="tot:TOT_020000722"/>
<evidence type="ECO:0000256" key="8">
    <source>
        <dbReference type="SAM" id="Phobius"/>
    </source>
</evidence>
<keyword evidence="7 8" id="KW-0472">Membrane</keyword>
<evidence type="ECO:0000256" key="6">
    <source>
        <dbReference type="ARBA" id="ARBA00022989"/>
    </source>
</evidence>
<dbReference type="VEuPathDB" id="PiroplasmaDB:TOT_020000722"/>
<dbReference type="PANTHER" id="PTHR24223">
    <property type="entry name" value="ATP-BINDING CASSETTE SUB-FAMILY C"/>
    <property type="match status" value="1"/>
</dbReference>
<feature type="transmembrane region" description="Helical" evidence="8">
    <location>
        <begin position="387"/>
        <end position="412"/>
    </location>
</feature>
<dbReference type="Pfam" id="PF00005">
    <property type="entry name" value="ABC_tran"/>
    <property type="match status" value="2"/>
</dbReference>
<evidence type="ECO:0000256" key="7">
    <source>
        <dbReference type="ARBA" id="ARBA00023136"/>
    </source>
</evidence>
<feature type="transmembrane region" description="Helical" evidence="8">
    <location>
        <begin position="956"/>
        <end position="983"/>
    </location>
</feature>
<keyword evidence="3 8" id="KW-0812">Transmembrane</keyword>
<feature type="domain" description="ABC transporter" evidence="9">
    <location>
        <begin position="509"/>
        <end position="756"/>
    </location>
</feature>
<dbReference type="SUPFAM" id="SSF90123">
    <property type="entry name" value="ABC transporter transmembrane region"/>
    <property type="match status" value="1"/>
</dbReference>
<feature type="transmembrane region" description="Helical" evidence="8">
    <location>
        <begin position="197"/>
        <end position="214"/>
    </location>
</feature>
<dbReference type="OrthoDB" id="4865934at2759"/>